<dbReference type="Proteomes" id="UP000092583">
    <property type="component" value="Unassembled WGS sequence"/>
</dbReference>
<feature type="compositionally biased region" description="Acidic residues" evidence="1">
    <location>
        <begin position="68"/>
        <end position="84"/>
    </location>
</feature>
<feature type="compositionally biased region" description="Basic and acidic residues" evidence="1">
    <location>
        <begin position="11"/>
        <end position="25"/>
    </location>
</feature>
<feature type="compositionally biased region" description="Polar residues" evidence="1">
    <location>
        <begin position="203"/>
        <end position="219"/>
    </location>
</feature>
<evidence type="ECO:0000313" key="2">
    <source>
        <dbReference type="EMBL" id="OCF58196.1"/>
    </source>
</evidence>
<name>A0A1B9IRN0_9TREE</name>
<feature type="compositionally biased region" description="Polar residues" evidence="1">
    <location>
        <begin position="100"/>
        <end position="111"/>
    </location>
</feature>
<feature type="region of interest" description="Disordered" evidence="1">
    <location>
        <begin position="41"/>
        <end position="160"/>
    </location>
</feature>
<gene>
    <name evidence="2" type="ORF">L486_04226</name>
</gene>
<keyword evidence="3" id="KW-1185">Reference proteome</keyword>
<feature type="region of interest" description="Disordered" evidence="1">
    <location>
        <begin position="203"/>
        <end position="232"/>
    </location>
</feature>
<reference evidence="2 3" key="1">
    <citation type="submission" date="2013-07" db="EMBL/GenBank/DDBJ databases">
        <title>The Genome Sequence of Kwoniella mangroviensis CBS10435.</title>
        <authorList>
            <consortium name="The Broad Institute Genome Sequencing Platform"/>
            <person name="Cuomo C."/>
            <person name="Litvintseva A."/>
            <person name="Chen Y."/>
            <person name="Heitman J."/>
            <person name="Sun S."/>
            <person name="Springer D."/>
            <person name="Dromer F."/>
            <person name="Young S.K."/>
            <person name="Zeng Q."/>
            <person name="Gargeya S."/>
            <person name="Fitzgerald M."/>
            <person name="Abouelleil A."/>
            <person name="Alvarado L."/>
            <person name="Berlin A.M."/>
            <person name="Chapman S.B."/>
            <person name="Dewar J."/>
            <person name="Goldberg J."/>
            <person name="Griggs A."/>
            <person name="Gujja S."/>
            <person name="Hansen M."/>
            <person name="Howarth C."/>
            <person name="Imamovic A."/>
            <person name="Larimer J."/>
            <person name="McCowan C."/>
            <person name="Murphy C."/>
            <person name="Pearson M."/>
            <person name="Priest M."/>
            <person name="Roberts A."/>
            <person name="Saif S."/>
            <person name="Shea T."/>
            <person name="Sykes S."/>
            <person name="Wortman J."/>
            <person name="Nusbaum C."/>
            <person name="Birren B."/>
        </authorList>
    </citation>
    <scope>NUCLEOTIDE SEQUENCE [LARGE SCALE GENOMIC DNA]</scope>
    <source>
        <strain evidence="2 3">CBS 10435</strain>
    </source>
</reference>
<protein>
    <submittedName>
        <fullName evidence="2">Uncharacterized protein</fullName>
    </submittedName>
</protein>
<feature type="compositionally biased region" description="Acidic residues" evidence="1">
    <location>
        <begin position="221"/>
        <end position="232"/>
    </location>
</feature>
<feature type="region of interest" description="Disordered" evidence="1">
    <location>
        <begin position="1"/>
        <end position="25"/>
    </location>
</feature>
<sequence>MSTRRNYSIDGHADHGEDPSRSRDTFIDPAAQDLKFRVSFSPSSSTVDLNEGFASPITHDEEHQWTGEDQECESSSCPEDDEQDSSPCHSEYSDEENSHLSDSSAKRNVSSPHRPKAGDPTVFRNQSSSGDIPHRPVTSKAIASRDDSPTLPLNSPPILPASISASELALINRSAGSTKDRRRARIRPFEQYSEGVLSRIQTGSVSVGSSRTYNHQQADGSDGELTEFSDGE</sequence>
<reference evidence="3" key="2">
    <citation type="submission" date="2013-12" db="EMBL/GenBank/DDBJ databases">
        <title>Evolution of pathogenesis and genome organization in the Tremellales.</title>
        <authorList>
            <person name="Cuomo C."/>
            <person name="Litvintseva A."/>
            <person name="Heitman J."/>
            <person name="Chen Y."/>
            <person name="Sun S."/>
            <person name="Springer D."/>
            <person name="Dromer F."/>
            <person name="Young S."/>
            <person name="Zeng Q."/>
            <person name="Chapman S."/>
            <person name="Gujja S."/>
            <person name="Saif S."/>
            <person name="Birren B."/>
        </authorList>
    </citation>
    <scope>NUCLEOTIDE SEQUENCE [LARGE SCALE GENOMIC DNA]</scope>
    <source>
        <strain evidence="3">CBS 10435</strain>
    </source>
</reference>
<dbReference type="AlphaFoldDB" id="A0A1B9IRN0"/>
<evidence type="ECO:0000256" key="1">
    <source>
        <dbReference type="SAM" id="MobiDB-lite"/>
    </source>
</evidence>
<dbReference type="EMBL" id="KI669462">
    <property type="protein sequence ID" value="OCF58196.1"/>
    <property type="molecule type" value="Genomic_DNA"/>
</dbReference>
<accession>A0A1B9IRN0</accession>
<proteinExistence type="predicted"/>
<evidence type="ECO:0000313" key="3">
    <source>
        <dbReference type="Proteomes" id="UP000092583"/>
    </source>
</evidence>
<organism evidence="2 3">
    <name type="scientific">Kwoniella mangroviensis CBS 10435</name>
    <dbReference type="NCBI Taxonomy" id="1331196"/>
    <lineage>
        <taxon>Eukaryota</taxon>
        <taxon>Fungi</taxon>
        <taxon>Dikarya</taxon>
        <taxon>Basidiomycota</taxon>
        <taxon>Agaricomycotina</taxon>
        <taxon>Tremellomycetes</taxon>
        <taxon>Tremellales</taxon>
        <taxon>Cryptococcaceae</taxon>
        <taxon>Kwoniella</taxon>
    </lineage>
</organism>